<accession>A0ABT3ILA5</accession>
<evidence type="ECO:0000313" key="2">
    <source>
        <dbReference type="Proteomes" id="UP001207742"/>
    </source>
</evidence>
<dbReference type="Proteomes" id="UP001207742">
    <property type="component" value="Unassembled WGS sequence"/>
</dbReference>
<protein>
    <submittedName>
        <fullName evidence="1">Class I lanthipeptide</fullName>
    </submittedName>
</protein>
<organism evidence="1 2">
    <name type="scientific">Chitinophaga nivalis</name>
    <dbReference type="NCBI Taxonomy" id="2991709"/>
    <lineage>
        <taxon>Bacteria</taxon>
        <taxon>Pseudomonadati</taxon>
        <taxon>Bacteroidota</taxon>
        <taxon>Chitinophagia</taxon>
        <taxon>Chitinophagales</taxon>
        <taxon>Chitinophagaceae</taxon>
        <taxon>Chitinophaga</taxon>
    </lineage>
</organism>
<dbReference type="InterPro" id="IPR058238">
    <property type="entry name" value="Lant_leader_dom"/>
</dbReference>
<evidence type="ECO:0000313" key="1">
    <source>
        <dbReference type="EMBL" id="MCW3484743.1"/>
    </source>
</evidence>
<gene>
    <name evidence="1" type="ORF">OL497_12600</name>
</gene>
<dbReference type="NCBIfam" id="NF038153">
    <property type="entry name" value="lant_leader_L1a"/>
    <property type="match status" value="1"/>
</dbReference>
<dbReference type="EMBL" id="JAPDNS010000001">
    <property type="protein sequence ID" value="MCW3484743.1"/>
    <property type="molecule type" value="Genomic_DNA"/>
</dbReference>
<sequence length="64" mass="6923">MKKKQVILSKKLFLYKSPVAALSTEQQDQLKGGVTGTICPGGTKAISECRATSPRPGQLCCQIW</sequence>
<keyword evidence="2" id="KW-1185">Reference proteome</keyword>
<name>A0ABT3ILA5_9BACT</name>
<proteinExistence type="predicted"/>
<reference evidence="1 2" key="1">
    <citation type="submission" date="2022-10" db="EMBL/GenBank/DDBJ databases">
        <title>Chitinophaga nivalis PC15 sp. nov., isolated from Pyeongchang county, South Korea.</title>
        <authorList>
            <person name="Trinh H.N."/>
        </authorList>
    </citation>
    <scope>NUCLEOTIDE SEQUENCE [LARGE SCALE GENOMIC DNA]</scope>
    <source>
        <strain evidence="1 2">PC14</strain>
    </source>
</reference>
<comment type="caution">
    <text evidence="1">The sequence shown here is derived from an EMBL/GenBank/DDBJ whole genome shotgun (WGS) entry which is preliminary data.</text>
</comment>
<dbReference type="RefSeq" id="WP_264730591.1">
    <property type="nucleotide sequence ID" value="NZ_JAPDNR010000001.1"/>
</dbReference>